<sequence length="562" mass="67210">MTLVNLLMINMKYINLFMVKIMRLIIKDYLDTFKEKDELDLLICNILTADGYKLDSIPKTGNKQYGVDIHAENDNEILLIAVKKNNIDSSSWDSNKNSVRQTLNEIRDSYFNIYHIKEKSKKIKIILANNGYINENIKPQWEGYISSNKSDNIYYENWNIDDLTNKCISVLFNEMLFTKELQSDLRKVLYFLDEDNFSNRYFEIIVDKYLENIDLNSNKNKIKKHIISFYTCIALINKYAIDLKIFKISINIIEYSIIKYWELINKNNLFEKDIYLYYLYKLCSSYEKSNYLFLDEISSISNIYNSFNISNFIENRIIIYDVLSRLSVFGLYLLDNDTLYSDTIDTIYYAICYILNNNSIYQYPVYDNNAIEISMVLLFFYKWYTIKKEDSIIDDIKNIINKIVDGIIVRYKYDGKIFSFNDSYEEVLDIEINDFKPDAKYSILFNVILEWLVLLDERETYKKFVKFINDNFKNITLQNWQIEYGIDDENSLYSYYANKYGSANVILRYDFDKLKDAIKEIDSKVNFLEFSFNKYSFPSISIIASRYFHYPVLPQFWRKYLK</sequence>
<protein>
    <submittedName>
        <fullName evidence="1">Uncharacterized protein</fullName>
    </submittedName>
</protein>
<dbReference type="AlphaFoldDB" id="B9USD2"/>
<dbReference type="EMBL" id="FJ006933">
    <property type="protein sequence ID" value="ACH69336.1"/>
    <property type="molecule type" value="Genomic_DNA"/>
</dbReference>
<reference evidence="1" key="1">
    <citation type="journal article" date="2009" name="Vet. Microbiol.">
        <title>Identification of genes associated with prophage-like gene transfer agents in the pathogenic intestinal spirochaetes Brachyspira hyodysenteriae, Brachyspira pilosicoli and Brachyspira intermedia.</title>
        <authorList>
            <person name="Motro Y."/>
            <person name="La T."/>
            <person name="Bellgard M.I."/>
            <person name="Dunn D.S."/>
            <person name="Phillips N.D."/>
            <person name="Hampson D.J."/>
        </authorList>
    </citation>
    <scope>NUCLEOTIDE SEQUENCE</scope>
    <source>
        <strain evidence="1">HB60</strain>
    </source>
</reference>
<name>B9USD2_9SPIR</name>
<proteinExistence type="predicted"/>
<evidence type="ECO:0000313" key="1">
    <source>
        <dbReference type="EMBL" id="ACH69336.1"/>
    </source>
</evidence>
<accession>B9USD2</accession>
<organism evidence="1">
    <name type="scientific">Brachyspira intermedia</name>
    <dbReference type="NCBI Taxonomy" id="84377"/>
    <lineage>
        <taxon>Bacteria</taxon>
        <taxon>Pseudomonadati</taxon>
        <taxon>Spirochaetota</taxon>
        <taxon>Spirochaetia</taxon>
        <taxon>Brachyspirales</taxon>
        <taxon>Brachyspiraceae</taxon>
        <taxon>Brachyspira</taxon>
    </lineage>
</organism>